<gene>
    <name evidence="2" type="ORF">H9628_00375</name>
</gene>
<protein>
    <submittedName>
        <fullName evidence="2">Glycosyltransferase</fullName>
    </submittedName>
</protein>
<evidence type="ECO:0000313" key="3">
    <source>
        <dbReference type="Proteomes" id="UP000626242"/>
    </source>
</evidence>
<proteinExistence type="predicted"/>
<dbReference type="Proteomes" id="UP000626242">
    <property type="component" value="Unassembled WGS sequence"/>
</dbReference>
<keyword evidence="3" id="KW-1185">Reference proteome</keyword>
<dbReference type="PANTHER" id="PTHR22916">
    <property type="entry name" value="GLYCOSYLTRANSFERASE"/>
    <property type="match status" value="1"/>
</dbReference>
<comment type="caution">
    <text evidence="2">The sequence shown here is derived from an EMBL/GenBank/DDBJ whole genome shotgun (WGS) entry which is preliminary data.</text>
</comment>
<dbReference type="Pfam" id="PF00535">
    <property type="entry name" value="Glycos_transf_2"/>
    <property type="match status" value="1"/>
</dbReference>
<dbReference type="PANTHER" id="PTHR22916:SF3">
    <property type="entry name" value="UDP-GLCNAC:BETAGAL BETA-1,3-N-ACETYLGLUCOSAMINYLTRANSFERASE-LIKE PROTEIN 1"/>
    <property type="match status" value="1"/>
</dbReference>
<dbReference type="InterPro" id="IPR029044">
    <property type="entry name" value="Nucleotide-diphossugar_trans"/>
</dbReference>
<evidence type="ECO:0000259" key="1">
    <source>
        <dbReference type="Pfam" id="PF00535"/>
    </source>
</evidence>
<accession>A0ABR8WIV0</accession>
<dbReference type="SUPFAM" id="SSF53448">
    <property type="entry name" value="Nucleotide-diphospho-sugar transferases"/>
    <property type="match status" value="1"/>
</dbReference>
<dbReference type="Gene3D" id="3.90.550.10">
    <property type="entry name" value="Spore Coat Polysaccharide Biosynthesis Protein SpsA, Chain A"/>
    <property type="match status" value="1"/>
</dbReference>
<dbReference type="InterPro" id="IPR001173">
    <property type="entry name" value="Glyco_trans_2-like"/>
</dbReference>
<dbReference type="EMBL" id="JACSPS010000001">
    <property type="protein sequence ID" value="MBD8016920.1"/>
    <property type="molecule type" value="Genomic_DNA"/>
</dbReference>
<reference evidence="2 3" key="1">
    <citation type="submission" date="2020-08" db="EMBL/GenBank/DDBJ databases">
        <title>A Genomic Blueprint of the Chicken Gut Microbiome.</title>
        <authorList>
            <person name="Gilroy R."/>
            <person name="Ravi A."/>
            <person name="Getino M."/>
            <person name="Pursley I."/>
            <person name="Horton D.L."/>
            <person name="Alikhan N.-F."/>
            <person name="Baker D."/>
            <person name="Gharbi K."/>
            <person name="Hall N."/>
            <person name="Watson M."/>
            <person name="Adriaenssens E.M."/>
            <person name="Foster-Nyarko E."/>
            <person name="Jarju S."/>
            <person name="Secka A."/>
            <person name="Antonio M."/>
            <person name="Oren A."/>
            <person name="Chaudhuri R."/>
            <person name="La Ragione R.M."/>
            <person name="Hildebrand F."/>
            <person name="Pallen M.J."/>
        </authorList>
    </citation>
    <scope>NUCLEOTIDE SEQUENCE [LARGE SCALE GENOMIC DNA]</scope>
    <source>
        <strain evidence="2 3">Sa1CVA4</strain>
    </source>
</reference>
<dbReference type="RefSeq" id="WP_251832137.1">
    <property type="nucleotide sequence ID" value="NZ_JACSPS010000001.1"/>
</dbReference>
<dbReference type="CDD" id="cd00761">
    <property type="entry name" value="Glyco_tranf_GTA_type"/>
    <property type="match status" value="1"/>
</dbReference>
<feature type="domain" description="Glycosyltransferase 2-like" evidence="1">
    <location>
        <begin position="8"/>
        <end position="174"/>
    </location>
</feature>
<evidence type="ECO:0000313" key="2">
    <source>
        <dbReference type="EMBL" id="MBD8016920.1"/>
    </source>
</evidence>
<name>A0ABR8WIV0_9FLAO</name>
<sequence>MKEKPLVSIVVPCYNAAKYLAACVNSVVAQDYGNWECILINDGSRDETLEILIEFAAQNPKLKVFTQENAGLSSTRNRGIESAAGDLLFFLDSDDVLSTDALHILVSAYENNDIVSGITVNSTFTDHKITKVSHLLHPKEGDVTFINDDFEVLIRTMESGLSPVAQNRLYRKEFLDKNNLRFRPGILHEDELWFFETMLVAQNVKFVNKETYFYRIDNQGSITQNVSDRNLDSYIKVMEEIVQKYARNPRFGTVAAWYAVYIKKIFLDFAIREESKLSSGIFERLESALKESYVSLDGKNLLSFNNSVYYRTLNTLSLQPFPIIKKYFFKNPVNSLRKIKRVLQIRQLQK</sequence>
<organism evidence="2 3">
    <name type="scientific">Kaistella pullorum</name>
    <dbReference type="NCBI Taxonomy" id="2763074"/>
    <lineage>
        <taxon>Bacteria</taxon>
        <taxon>Pseudomonadati</taxon>
        <taxon>Bacteroidota</taxon>
        <taxon>Flavobacteriia</taxon>
        <taxon>Flavobacteriales</taxon>
        <taxon>Weeksellaceae</taxon>
        <taxon>Chryseobacterium group</taxon>
        <taxon>Kaistella</taxon>
    </lineage>
</organism>